<keyword evidence="3" id="KW-1185">Reference proteome</keyword>
<dbReference type="EMBL" id="WOWK01000014">
    <property type="protein sequence ID" value="KAF0329025.1"/>
    <property type="molecule type" value="Genomic_DNA"/>
</dbReference>
<gene>
    <name evidence="2" type="ORF">GQ607_003693</name>
</gene>
<sequence length="169" mass="18242">MQITHAIIVSAFAVAAEAVACASAPFVSGSVFLFSDRGGGVQQADFNTGFLRYTPNSDATKAGKLELSNQTQDRKVMCVGEQGAKDWTCFWLDANGTCDTTLLLDPSKDTSVTPKMCLLTIKQQSSVREVALTEPESLNRASREPEMHGSADEQYIRGGLQLLDTDHHG</sequence>
<proteinExistence type="predicted"/>
<keyword evidence="1" id="KW-0732">Signal</keyword>
<comment type="caution">
    <text evidence="2">The sequence shown here is derived from an EMBL/GenBank/DDBJ whole genome shotgun (WGS) entry which is preliminary data.</text>
</comment>
<evidence type="ECO:0000313" key="3">
    <source>
        <dbReference type="Proteomes" id="UP000434172"/>
    </source>
</evidence>
<name>A0A8H3WMR5_9PEZI</name>
<evidence type="ECO:0000313" key="2">
    <source>
        <dbReference type="EMBL" id="KAF0329025.1"/>
    </source>
</evidence>
<feature type="chain" id="PRO_5034695247" evidence="1">
    <location>
        <begin position="19"/>
        <end position="169"/>
    </location>
</feature>
<dbReference type="Proteomes" id="UP000434172">
    <property type="component" value="Unassembled WGS sequence"/>
</dbReference>
<evidence type="ECO:0000256" key="1">
    <source>
        <dbReference type="SAM" id="SignalP"/>
    </source>
</evidence>
<dbReference type="OrthoDB" id="4825083at2759"/>
<organism evidence="2 3">
    <name type="scientific">Colletotrichum asianum</name>
    <dbReference type="NCBI Taxonomy" id="702518"/>
    <lineage>
        <taxon>Eukaryota</taxon>
        <taxon>Fungi</taxon>
        <taxon>Dikarya</taxon>
        <taxon>Ascomycota</taxon>
        <taxon>Pezizomycotina</taxon>
        <taxon>Sordariomycetes</taxon>
        <taxon>Hypocreomycetidae</taxon>
        <taxon>Glomerellales</taxon>
        <taxon>Glomerellaceae</taxon>
        <taxon>Colletotrichum</taxon>
        <taxon>Colletotrichum gloeosporioides species complex</taxon>
    </lineage>
</organism>
<accession>A0A8H3WMR5</accession>
<protein>
    <submittedName>
        <fullName evidence="2">Uncharacterized protein</fullName>
    </submittedName>
</protein>
<reference evidence="2 3" key="1">
    <citation type="submission" date="2019-12" db="EMBL/GenBank/DDBJ databases">
        <title>A genome sequence resource for the geographically widespread anthracnose pathogen Colletotrichum asianum.</title>
        <authorList>
            <person name="Meng Y."/>
        </authorList>
    </citation>
    <scope>NUCLEOTIDE SEQUENCE [LARGE SCALE GENOMIC DNA]</scope>
    <source>
        <strain evidence="2 3">ICMP 18580</strain>
    </source>
</reference>
<feature type="signal peptide" evidence="1">
    <location>
        <begin position="1"/>
        <end position="18"/>
    </location>
</feature>
<dbReference type="AlphaFoldDB" id="A0A8H3WMR5"/>